<keyword evidence="4" id="KW-1185">Reference proteome</keyword>
<dbReference type="AlphaFoldDB" id="A0A317ZE56"/>
<dbReference type="Pfam" id="PF13450">
    <property type="entry name" value="NAD_binding_8"/>
    <property type="match status" value="1"/>
</dbReference>
<accession>A0A317ZE56</accession>
<dbReference type="EMBL" id="QHJQ01000007">
    <property type="protein sequence ID" value="PXA03684.1"/>
    <property type="molecule type" value="Genomic_DNA"/>
</dbReference>
<dbReference type="InterPro" id="IPR015899">
    <property type="entry name" value="UDP-GalPyranose_mutase_C"/>
</dbReference>
<dbReference type="InParanoid" id="A0A317ZE56"/>
<dbReference type="GO" id="GO:0005829">
    <property type="term" value="C:cytosol"/>
    <property type="evidence" value="ECO:0007669"/>
    <property type="project" value="TreeGrafter"/>
</dbReference>
<feature type="domain" description="UDP-galactopyranose mutase C-terminal" evidence="2">
    <location>
        <begin position="151"/>
        <end position="268"/>
    </location>
</feature>
<dbReference type="PANTHER" id="PTHR21197:SF0">
    <property type="entry name" value="UDP-GALACTOPYRANOSE MUTASE"/>
    <property type="match status" value="1"/>
</dbReference>
<reference evidence="3 4" key="1">
    <citation type="submission" date="2018-05" db="EMBL/GenBank/DDBJ databases">
        <title>Coraliomargarita sinensis sp. nov., isolated from a marine solar saltern.</title>
        <authorList>
            <person name="Zhou L.Y."/>
        </authorList>
    </citation>
    <scope>NUCLEOTIDE SEQUENCE [LARGE SCALE GENOMIC DNA]</scope>
    <source>
        <strain evidence="3 4">WN38</strain>
    </source>
</reference>
<dbReference type="SUPFAM" id="SSF54373">
    <property type="entry name" value="FAD-linked reductases, C-terminal domain"/>
    <property type="match status" value="1"/>
</dbReference>
<dbReference type="PANTHER" id="PTHR21197">
    <property type="entry name" value="UDP-GALACTOPYRANOSE MUTASE"/>
    <property type="match status" value="1"/>
</dbReference>
<name>A0A317ZE56_9BACT</name>
<organism evidence="3 4">
    <name type="scientific">Coraliomargarita sinensis</name>
    <dbReference type="NCBI Taxonomy" id="2174842"/>
    <lineage>
        <taxon>Bacteria</taxon>
        <taxon>Pseudomonadati</taxon>
        <taxon>Verrucomicrobiota</taxon>
        <taxon>Opitutia</taxon>
        <taxon>Puniceicoccales</taxon>
        <taxon>Coraliomargaritaceae</taxon>
        <taxon>Coraliomargarita</taxon>
    </lineage>
</organism>
<dbReference type="Proteomes" id="UP000247099">
    <property type="component" value="Unassembled WGS sequence"/>
</dbReference>
<feature type="region of interest" description="Disordered" evidence="1">
    <location>
        <begin position="275"/>
        <end position="294"/>
    </location>
</feature>
<gene>
    <name evidence="3" type="ORF">DDZ13_10335</name>
</gene>
<proteinExistence type="predicted"/>
<dbReference type="GO" id="GO:0050660">
    <property type="term" value="F:flavin adenine dinucleotide binding"/>
    <property type="evidence" value="ECO:0007669"/>
    <property type="project" value="TreeGrafter"/>
</dbReference>
<protein>
    <submittedName>
        <fullName evidence="3">UDP-galactopyranose mutase</fullName>
    </submittedName>
</protein>
<dbReference type="Pfam" id="PF03275">
    <property type="entry name" value="GLF"/>
    <property type="match status" value="2"/>
</dbReference>
<dbReference type="RefSeq" id="WP_110131380.1">
    <property type="nucleotide sequence ID" value="NZ_QHJQ01000007.1"/>
</dbReference>
<evidence type="ECO:0000313" key="3">
    <source>
        <dbReference type="EMBL" id="PXA03684.1"/>
    </source>
</evidence>
<dbReference type="GO" id="GO:0008767">
    <property type="term" value="F:UDP-galactopyranose mutase activity"/>
    <property type="evidence" value="ECO:0007669"/>
    <property type="project" value="InterPro"/>
</dbReference>
<dbReference type="SUPFAM" id="SSF51971">
    <property type="entry name" value="Nucleotide-binding domain"/>
    <property type="match status" value="1"/>
</dbReference>
<evidence type="ECO:0000256" key="1">
    <source>
        <dbReference type="SAM" id="MobiDB-lite"/>
    </source>
</evidence>
<dbReference type="OrthoDB" id="9769600at2"/>
<dbReference type="Gene3D" id="3.40.50.720">
    <property type="entry name" value="NAD(P)-binding Rossmann-like Domain"/>
    <property type="match status" value="3"/>
</dbReference>
<dbReference type="FunCoup" id="A0A317ZE56">
    <property type="interactions" value="53"/>
</dbReference>
<evidence type="ECO:0000313" key="4">
    <source>
        <dbReference type="Proteomes" id="UP000247099"/>
    </source>
</evidence>
<evidence type="ECO:0000259" key="2">
    <source>
        <dbReference type="Pfam" id="PF03275"/>
    </source>
</evidence>
<feature type="domain" description="UDP-galactopyranose mutase C-terminal" evidence="2">
    <location>
        <begin position="296"/>
        <end position="382"/>
    </location>
</feature>
<comment type="caution">
    <text evidence="3">The sequence shown here is derived from an EMBL/GenBank/DDBJ whole genome shotgun (WGS) entry which is preliminary data.</text>
</comment>
<sequence length="407" mass="47478">MHKSFDFLVVGAGFSGLVAAERLCTQHGKRCLVVEKRDHIGGNAHDCYDEHGVLIHPYGPHYFRTNSDDILGYLSQFTEWMPGNYKVQVYRDDRYWSFPINLRTFEQYIGREATAEEMEAWLKENRTDFEAVTNSEEAVLSQVGEAWYKMFFEGYTLKQWKRHPRELSPSVCRRIPVRTNRDDRYFNDKYQVLPKHGYHTLFNNLVKACGDRLEVRLNLDYKEVIANESIQWQHMIFTGPIDAYFDYKFGPLPYRSLRFEHEHFSAKALRGIEDGSSQLEGKTPSPDPHLPSSGLTHQPCVQVNYPESNLSYTRTVEAKHITGQEIEGTTIVREYPEDYEVGKEPYYPIPAAEARQLYKRYEDEAGQLDDVSFIGRLGTYRYYNMDQVVGMALKFVEKLNPFLIKHL</sequence>